<dbReference type="Proteomes" id="UP000009159">
    <property type="component" value="Chromosome"/>
</dbReference>
<organism evidence="3 4">
    <name type="scientific">Mycolicibacterium vanbaalenii (strain DSM 7251 / JCM 13017 / BCRC 16820 / KCTC 9966 / NRRL B-24157 / PYR-1)</name>
    <name type="common">Mycobacterium vanbaalenii</name>
    <dbReference type="NCBI Taxonomy" id="350058"/>
    <lineage>
        <taxon>Bacteria</taxon>
        <taxon>Bacillati</taxon>
        <taxon>Actinomycetota</taxon>
        <taxon>Actinomycetes</taxon>
        <taxon>Mycobacteriales</taxon>
        <taxon>Mycobacteriaceae</taxon>
        <taxon>Mycolicibacterium</taxon>
    </lineage>
</organism>
<feature type="compositionally biased region" description="Low complexity" evidence="1">
    <location>
        <begin position="340"/>
        <end position="349"/>
    </location>
</feature>
<evidence type="ECO:0000256" key="1">
    <source>
        <dbReference type="SAM" id="MobiDB-lite"/>
    </source>
</evidence>
<evidence type="ECO:0000259" key="2">
    <source>
        <dbReference type="Pfam" id="PF18879"/>
    </source>
</evidence>
<dbReference type="eggNOG" id="ENOG5031JF5">
    <property type="taxonomic scope" value="Bacteria"/>
</dbReference>
<dbReference type="KEGG" id="mva:Mvan_5688"/>
<protein>
    <recommendedName>
        <fullName evidence="2">ESX-1 secretion-associated protein EspA/EspE-like domain-containing protein</fullName>
    </recommendedName>
</protein>
<accession>A1TH03</accession>
<name>A1TH03_MYCVP</name>
<dbReference type="STRING" id="350058.Mvan_5688"/>
<feature type="region of interest" description="Disordered" evidence="1">
    <location>
        <begin position="256"/>
        <end position="396"/>
    </location>
</feature>
<evidence type="ECO:0000313" key="3">
    <source>
        <dbReference type="EMBL" id="ABM16453.1"/>
    </source>
</evidence>
<gene>
    <name evidence="3" type="ordered locus">Mvan_5688</name>
</gene>
<evidence type="ECO:0000313" key="4">
    <source>
        <dbReference type="Proteomes" id="UP000009159"/>
    </source>
</evidence>
<dbReference type="EMBL" id="CP000511">
    <property type="protein sequence ID" value="ABM16453.1"/>
    <property type="molecule type" value="Genomic_DNA"/>
</dbReference>
<feature type="compositionally biased region" description="Basic and acidic residues" evidence="1">
    <location>
        <begin position="275"/>
        <end position="289"/>
    </location>
</feature>
<feature type="domain" description="ESX-1 secretion-associated protein EspA/EspE-like" evidence="2">
    <location>
        <begin position="103"/>
        <end position="187"/>
    </location>
</feature>
<dbReference type="HOGENOM" id="CLU_696029_0_0_11"/>
<dbReference type="Pfam" id="PF18879">
    <property type="entry name" value="EspA_EspE"/>
    <property type="match status" value="1"/>
</dbReference>
<dbReference type="InterPro" id="IPR043796">
    <property type="entry name" value="ESX-1_EspA/EspE-like"/>
</dbReference>
<reference evidence="3" key="1">
    <citation type="submission" date="2006-12" db="EMBL/GenBank/DDBJ databases">
        <title>Complete sequence of Mycobacterium vanbaalenii PYR-1.</title>
        <authorList>
            <consortium name="US DOE Joint Genome Institute"/>
            <person name="Copeland A."/>
            <person name="Lucas S."/>
            <person name="Lapidus A."/>
            <person name="Barry K."/>
            <person name="Detter J.C."/>
            <person name="Glavina del Rio T."/>
            <person name="Hammon N."/>
            <person name="Israni S."/>
            <person name="Dalin E."/>
            <person name="Tice H."/>
            <person name="Pitluck S."/>
            <person name="Singan V."/>
            <person name="Schmutz J."/>
            <person name="Larimer F."/>
            <person name="Land M."/>
            <person name="Hauser L."/>
            <person name="Kyrpides N."/>
            <person name="Anderson I.J."/>
            <person name="Miller C."/>
            <person name="Richardson P."/>
        </authorList>
    </citation>
    <scope>NUCLEOTIDE SEQUENCE [LARGE SCALE GENOMIC DNA]</scope>
    <source>
        <strain evidence="3">PYR-1</strain>
    </source>
</reference>
<feature type="compositionally biased region" description="Polar residues" evidence="1">
    <location>
        <begin position="322"/>
        <end position="331"/>
    </location>
</feature>
<proteinExistence type="predicted"/>
<dbReference type="AlphaFoldDB" id="A1TH03"/>
<keyword evidence="4" id="KW-1185">Reference proteome</keyword>
<sequence>MSLFDDVSGVVGNVVDVVEGSVGTVESGVDFVGSVLDGDVTGATRDAYEFVDNARDVLGGVRDLGVSIGRVPSRFVDNPILELANSPPIELAQRVIAGMRLTTGSGDPVDGEEFKNAAKLMQEALELLIDAAPHGDHWSGAASEQYAGANTQNRRATSGVQVADWNIADFLEAEAEQVMRTRKTLDDINEYLFQFALSTAWMNGIPGGRAAKLVVDATAAAGGALSAERALLTLVADSVERGGKIRDQFNLYEGAANQERKLDDPTCDGPFVPAKVDRSDAGRPGRFDNPHYTVPTPVEPPQHGPAATPYIGGGSSVPMPAPQSTSRTAHPQGSAPRPWAGTNPTAAPASPTPQPTGAPGTRTGSLPGQGAGNRGAAPLRVTARPTSDDKSQEIPT</sequence>
<feature type="compositionally biased region" description="Basic and acidic residues" evidence="1">
    <location>
        <begin position="386"/>
        <end position="396"/>
    </location>
</feature>